<dbReference type="EMBL" id="SUMB01000002">
    <property type="protein sequence ID" value="TJZ57390.1"/>
    <property type="molecule type" value="Genomic_DNA"/>
</dbReference>
<dbReference type="PANTHER" id="PTHR43611:SF3">
    <property type="entry name" value="FLAVIN MONONUCLEOTIDE HYDROLASE 1, CHLOROPLATIC"/>
    <property type="match status" value="1"/>
</dbReference>
<organism evidence="1 2">
    <name type="scientific">Streptomyces piniterrae</name>
    <dbReference type="NCBI Taxonomy" id="2571125"/>
    <lineage>
        <taxon>Bacteria</taxon>
        <taxon>Bacillati</taxon>
        <taxon>Actinomycetota</taxon>
        <taxon>Actinomycetes</taxon>
        <taxon>Kitasatosporales</taxon>
        <taxon>Streptomycetaceae</taxon>
        <taxon>Streptomyces</taxon>
    </lineage>
</organism>
<dbReference type="OrthoDB" id="9797415at2"/>
<dbReference type="Gene3D" id="3.40.50.1000">
    <property type="entry name" value="HAD superfamily/HAD-like"/>
    <property type="match status" value="1"/>
</dbReference>
<dbReference type="SFLD" id="SFLDS00003">
    <property type="entry name" value="Haloacid_Dehalogenase"/>
    <property type="match status" value="1"/>
</dbReference>
<dbReference type="Proteomes" id="UP000308697">
    <property type="component" value="Unassembled WGS sequence"/>
</dbReference>
<dbReference type="AlphaFoldDB" id="A0A4U0NSF2"/>
<dbReference type="InterPro" id="IPR006439">
    <property type="entry name" value="HAD-SF_hydro_IA"/>
</dbReference>
<comment type="caution">
    <text evidence="1">The sequence shown here is derived from an EMBL/GenBank/DDBJ whole genome shotgun (WGS) entry which is preliminary data.</text>
</comment>
<dbReference type="InterPro" id="IPR036412">
    <property type="entry name" value="HAD-like_sf"/>
</dbReference>
<sequence>MTAVLFDMFGVIACHQPADACARLEATAQVPGKDFWDSYWGLRQPYDRGDQSGPEYWRTVADSLGVSFDERRTEALIAADTASWSEVDAEMVQFIGELADGGTRIGLLSNIPEELAAHYEKHQPWLRNFEFLAFSCRIGHAKPEPGAYTWCSDAFGLAPEDVLFVDDRQDNVRAAEALGMRAHLFTSLATLKPALAESALRPAGG</sequence>
<dbReference type="PRINTS" id="PR00413">
    <property type="entry name" value="HADHALOGNASE"/>
</dbReference>
<dbReference type="NCBIfam" id="TIGR01509">
    <property type="entry name" value="HAD-SF-IA-v3"/>
    <property type="match status" value="1"/>
</dbReference>
<dbReference type="Pfam" id="PF00702">
    <property type="entry name" value="Hydrolase"/>
    <property type="match status" value="1"/>
</dbReference>
<evidence type="ECO:0000313" key="1">
    <source>
        <dbReference type="EMBL" id="TJZ57390.1"/>
    </source>
</evidence>
<evidence type="ECO:0000313" key="2">
    <source>
        <dbReference type="Proteomes" id="UP000308697"/>
    </source>
</evidence>
<proteinExistence type="predicted"/>
<dbReference type="SUPFAM" id="SSF56784">
    <property type="entry name" value="HAD-like"/>
    <property type="match status" value="1"/>
</dbReference>
<dbReference type="SFLD" id="SFLDG01129">
    <property type="entry name" value="C1.5:_HAD__Beta-PGM__Phosphata"/>
    <property type="match status" value="1"/>
</dbReference>
<protein>
    <submittedName>
        <fullName evidence="1">HAD family phosphatase</fullName>
    </submittedName>
</protein>
<dbReference type="PANTHER" id="PTHR43611">
    <property type="entry name" value="ALPHA-D-GLUCOSE 1-PHOSPHATE PHOSPHATASE"/>
    <property type="match status" value="1"/>
</dbReference>
<name>A0A4U0NSF2_9ACTN</name>
<dbReference type="InterPro" id="IPR023214">
    <property type="entry name" value="HAD_sf"/>
</dbReference>
<accession>A0A4U0NSF2</accession>
<dbReference type="CDD" id="cd02603">
    <property type="entry name" value="HAD_sEH-N_like"/>
    <property type="match status" value="1"/>
</dbReference>
<keyword evidence="2" id="KW-1185">Reference proteome</keyword>
<gene>
    <name evidence="1" type="ORF">FCH28_08190</name>
</gene>
<dbReference type="RefSeq" id="WP_136739008.1">
    <property type="nucleotide sequence ID" value="NZ_SUMB01000002.1"/>
</dbReference>
<reference evidence="1 2" key="1">
    <citation type="submission" date="2019-04" db="EMBL/GenBank/DDBJ databases">
        <title>Streptomyces piniterrae sp. nov., a heliquinomycin-producing actinomycete isolated from rhizosphere soil of Pinus yunnanensis.</title>
        <authorList>
            <person name="Zhuang X."/>
            <person name="Zhao J."/>
        </authorList>
    </citation>
    <scope>NUCLEOTIDE SEQUENCE [LARGE SCALE GENOMIC DNA]</scope>
    <source>
        <strain evidence="2">jys28</strain>
    </source>
</reference>